<evidence type="ECO:0000256" key="1">
    <source>
        <dbReference type="ARBA" id="ARBA00022723"/>
    </source>
</evidence>
<accession>A0A9P3LG83</accession>
<dbReference type="Proteomes" id="UP000703269">
    <property type="component" value="Unassembled WGS sequence"/>
</dbReference>
<evidence type="ECO:0000313" key="6">
    <source>
        <dbReference type="EMBL" id="GJE93384.1"/>
    </source>
</evidence>
<dbReference type="GO" id="GO:0008270">
    <property type="term" value="F:zinc ion binding"/>
    <property type="evidence" value="ECO:0007669"/>
    <property type="project" value="UniProtKB-KW"/>
</dbReference>
<sequence>MPSRRSERRPEFADAPEQLDVEQEHYVQGVAKRLAEQFFYHPERTGQELRNHHRNHHDVTQRQDYIAGLVTFLECVKEADPNSKTQWEGMFDGGLVQALLDVALDKDIYRLMHVDGSATRYVTGVYSCLSWMKHAPWARQALRTFPKLWALLLQLRELVTFGCDDDGFMVLDPKSQAGKQGEELRDVLCELLMSHMMLSRKEEDCMPTLRNGDIGLVVLLTSTCGAYIRNARPKILCMLQNIITEGPDTGLHSYLDNASARHALIPTRFIGNMVDLLLDDELLNVELCGTLKILSRFFEYPALKAARAGESDFPLAILAAAQRQVCSGASEEWIWDALHLTFLHVMDIILDDEGALARSLTRDFSHPLVMLTARALCPAAMDASNKFDAFDRIMLILTSQAALVDEPALPQVATVAFRTSVQQVWHRAHANLVALPAARALRKDEVLQLWRALGAKCGVDLNAPYVPPAPSERGAEVWTKEKGCAWRECLCFGERPNHKLRKCTRCEQVMYCSTKCQKQDWNQGGHKHVCRR</sequence>
<dbReference type="EMBL" id="BPQB01000032">
    <property type="protein sequence ID" value="GJE93384.1"/>
    <property type="molecule type" value="Genomic_DNA"/>
</dbReference>
<dbReference type="InterPro" id="IPR002893">
    <property type="entry name" value="Znf_MYND"/>
</dbReference>
<dbReference type="OrthoDB" id="2727672at2759"/>
<evidence type="ECO:0000256" key="3">
    <source>
        <dbReference type="ARBA" id="ARBA00022833"/>
    </source>
</evidence>
<dbReference type="SUPFAM" id="SSF144232">
    <property type="entry name" value="HIT/MYND zinc finger-like"/>
    <property type="match status" value="1"/>
</dbReference>
<keyword evidence="7" id="KW-1185">Reference proteome</keyword>
<gene>
    <name evidence="6" type="ORF">PsYK624_095430</name>
</gene>
<protein>
    <submittedName>
        <fullName evidence="6">Zinc finger MYND domain-containing protein</fullName>
    </submittedName>
</protein>
<proteinExistence type="predicted"/>
<dbReference type="AlphaFoldDB" id="A0A9P3LG83"/>
<keyword evidence="2 4" id="KW-0863">Zinc-finger</keyword>
<reference evidence="6 7" key="1">
    <citation type="submission" date="2021-08" db="EMBL/GenBank/DDBJ databases">
        <title>Draft Genome Sequence of Phanerochaete sordida strain YK-624.</title>
        <authorList>
            <person name="Mori T."/>
            <person name="Dohra H."/>
            <person name="Suzuki T."/>
            <person name="Kawagishi H."/>
            <person name="Hirai H."/>
        </authorList>
    </citation>
    <scope>NUCLEOTIDE SEQUENCE [LARGE SCALE GENOMIC DNA]</scope>
    <source>
        <strain evidence="6 7">YK-624</strain>
    </source>
</reference>
<name>A0A9P3LG83_9APHY</name>
<organism evidence="6 7">
    <name type="scientific">Phanerochaete sordida</name>
    <dbReference type="NCBI Taxonomy" id="48140"/>
    <lineage>
        <taxon>Eukaryota</taxon>
        <taxon>Fungi</taxon>
        <taxon>Dikarya</taxon>
        <taxon>Basidiomycota</taxon>
        <taxon>Agaricomycotina</taxon>
        <taxon>Agaricomycetes</taxon>
        <taxon>Polyporales</taxon>
        <taxon>Phanerochaetaceae</taxon>
        <taxon>Phanerochaete</taxon>
    </lineage>
</organism>
<evidence type="ECO:0000313" key="7">
    <source>
        <dbReference type="Proteomes" id="UP000703269"/>
    </source>
</evidence>
<evidence type="ECO:0000256" key="2">
    <source>
        <dbReference type="ARBA" id="ARBA00022771"/>
    </source>
</evidence>
<keyword evidence="3" id="KW-0862">Zinc</keyword>
<feature type="domain" description="MYND-type" evidence="5">
    <location>
        <begin position="489"/>
        <end position="530"/>
    </location>
</feature>
<comment type="caution">
    <text evidence="6">The sequence shown here is derived from an EMBL/GenBank/DDBJ whole genome shotgun (WGS) entry which is preliminary data.</text>
</comment>
<keyword evidence="1" id="KW-0479">Metal-binding</keyword>
<dbReference type="Gene3D" id="6.10.140.2220">
    <property type="match status" value="1"/>
</dbReference>
<dbReference type="Pfam" id="PF01753">
    <property type="entry name" value="zf-MYND"/>
    <property type="match status" value="1"/>
</dbReference>
<evidence type="ECO:0000259" key="5">
    <source>
        <dbReference type="PROSITE" id="PS50865"/>
    </source>
</evidence>
<dbReference type="PROSITE" id="PS50865">
    <property type="entry name" value="ZF_MYND_2"/>
    <property type="match status" value="1"/>
</dbReference>
<evidence type="ECO:0000256" key="4">
    <source>
        <dbReference type="PROSITE-ProRule" id="PRU00134"/>
    </source>
</evidence>